<dbReference type="Proteomes" id="UP000636956">
    <property type="component" value="Unassembled WGS sequence"/>
</dbReference>
<gene>
    <name evidence="1" type="ORF">GCM10011372_24380</name>
</gene>
<dbReference type="SUPFAM" id="SSF54427">
    <property type="entry name" value="NTF2-like"/>
    <property type="match status" value="1"/>
</dbReference>
<dbReference type="PANTHER" id="PTHR30173:SF43">
    <property type="entry name" value="ECF RNA POLYMERASE SIGMA FACTOR SIGI-RELATED"/>
    <property type="match status" value="1"/>
</dbReference>
<sequence length="113" mass="12422">MHEFRDAAEHGDAERLASLLDPGVAVVVVAGDREHPAIRVVRGIHDALTLLMHGMAAKPGLVIDERSVNAQTGLILSRDDEPIAAMTVDFTGGLISMVWIRLRPEKLRHWNEV</sequence>
<organism evidence="1 2">
    <name type="scientific">Agromyces bauzanensis</name>
    <dbReference type="NCBI Taxonomy" id="1308924"/>
    <lineage>
        <taxon>Bacteria</taxon>
        <taxon>Bacillati</taxon>
        <taxon>Actinomycetota</taxon>
        <taxon>Actinomycetes</taxon>
        <taxon>Micrococcales</taxon>
        <taxon>Microbacteriaceae</taxon>
        <taxon>Agromyces</taxon>
    </lineage>
</organism>
<dbReference type="PANTHER" id="PTHR30173">
    <property type="entry name" value="SIGMA 19 FACTOR"/>
    <property type="match status" value="1"/>
</dbReference>
<evidence type="ECO:0008006" key="3">
    <source>
        <dbReference type="Google" id="ProtNLM"/>
    </source>
</evidence>
<dbReference type="AlphaFoldDB" id="A0A917PNR7"/>
<evidence type="ECO:0000313" key="1">
    <source>
        <dbReference type="EMBL" id="GGJ85228.1"/>
    </source>
</evidence>
<dbReference type="EMBL" id="BMMD01000014">
    <property type="protein sequence ID" value="GGJ85228.1"/>
    <property type="molecule type" value="Genomic_DNA"/>
</dbReference>
<proteinExistence type="predicted"/>
<accession>A0A917PNR7</accession>
<comment type="caution">
    <text evidence="1">The sequence shown here is derived from an EMBL/GenBank/DDBJ whole genome shotgun (WGS) entry which is preliminary data.</text>
</comment>
<evidence type="ECO:0000313" key="2">
    <source>
        <dbReference type="Proteomes" id="UP000636956"/>
    </source>
</evidence>
<dbReference type="GO" id="GO:0016987">
    <property type="term" value="F:sigma factor activity"/>
    <property type="evidence" value="ECO:0007669"/>
    <property type="project" value="TreeGrafter"/>
</dbReference>
<dbReference type="InterPro" id="IPR052704">
    <property type="entry name" value="ECF_Sigma-70_Domain"/>
</dbReference>
<name>A0A917PNR7_9MICO</name>
<dbReference type="InterPro" id="IPR032710">
    <property type="entry name" value="NTF2-like_dom_sf"/>
</dbReference>
<keyword evidence="2" id="KW-1185">Reference proteome</keyword>
<reference evidence="1" key="1">
    <citation type="journal article" date="2014" name="Int. J. Syst. Evol. Microbiol.">
        <title>Complete genome sequence of Corynebacterium casei LMG S-19264T (=DSM 44701T), isolated from a smear-ripened cheese.</title>
        <authorList>
            <consortium name="US DOE Joint Genome Institute (JGI-PGF)"/>
            <person name="Walter F."/>
            <person name="Albersmeier A."/>
            <person name="Kalinowski J."/>
            <person name="Ruckert C."/>
        </authorList>
    </citation>
    <scope>NUCLEOTIDE SEQUENCE</scope>
    <source>
        <strain evidence="1">CGMCC 1.8984</strain>
    </source>
</reference>
<protein>
    <recommendedName>
        <fullName evidence="3">RNA polymerase subunit sigma-24</fullName>
    </recommendedName>
</protein>
<reference evidence="1" key="2">
    <citation type="submission" date="2020-09" db="EMBL/GenBank/DDBJ databases">
        <authorList>
            <person name="Sun Q."/>
            <person name="Zhou Y."/>
        </authorList>
    </citation>
    <scope>NUCLEOTIDE SEQUENCE</scope>
    <source>
        <strain evidence="1">CGMCC 1.8984</strain>
    </source>
</reference>
<dbReference type="RefSeq" id="WP_188743712.1">
    <property type="nucleotide sequence ID" value="NZ_BAABFW010000017.1"/>
</dbReference>